<name>Q2W302_PARM1</name>
<evidence type="ECO:0000313" key="3">
    <source>
        <dbReference type="Proteomes" id="UP000007058"/>
    </source>
</evidence>
<proteinExistence type="predicted"/>
<evidence type="ECO:0000256" key="1">
    <source>
        <dbReference type="SAM" id="MobiDB-lite"/>
    </source>
</evidence>
<keyword evidence="3" id="KW-1185">Reference proteome</keyword>
<dbReference type="Proteomes" id="UP000007058">
    <property type="component" value="Chromosome"/>
</dbReference>
<feature type="region of interest" description="Disordered" evidence="1">
    <location>
        <begin position="1"/>
        <end position="21"/>
    </location>
</feature>
<dbReference type="EMBL" id="AP007255">
    <property type="protein sequence ID" value="BAE51773.1"/>
    <property type="molecule type" value="Genomic_DNA"/>
</dbReference>
<dbReference type="STRING" id="342108.amb2968"/>
<sequence length="36" mass="3662">MEAAATKASKPATPRDPHVAVLAIPPPLSPAAKMLL</sequence>
<evidence type="ECO:0000313" key="2">
    <source>
        <dbReference type="EMBL" id="BAE51773.1"/>
    </source>
</evidence>
<gene>
    <name evidence="2" type="ordered locus">amb2968</name>
</gene>
<dbReference type="KEGG" id="mag:amb2968"/>
<feature type="compositionally biased region" description="Low complexity" evidence="1">
    <location>
        <begin position="1"/>
        <end position="12"/>
    </location>
</feature>
<dbReference type="AlphaFoldDB" id="Q2W302"/>
<accession>Q2W302</accession>
<dbReference type="HOGENOM" id="CLU_3356944_0_0_5"/>
<protein>
    <submittedName>
        <fullName evidence="2">Uncharacterized protein</fullName>
    </submittedName>
</protein>
<reference evidence="2 3" key="1">
    <citation type="journal article" date="2005" name="DNA Res.">
        <title>Complete genome sequence of the facultative anaerobic magnetotactic bacterium Magnetospirillum sp. strain AMB-1.</title>
        <authorList>
            <person name="Matsunaga T."/>
            <person name="Okamura Y."/>
            <person name="Fukuda Y."/>
            <person name="Wahyudi A.T."/>
            <person name="Murase Y."/>
            <person name="Takeyama H."/>
        </authorList>
    </citation>
    <scope>NUCLEOTIDE SEQUENCE [LARGE SCALE GENOMIC DNA]</scope>
    <source>
        <strain evidence="3">ATCC 700264 / AMB-1</strain>
    </source>
</reference>
<organism evidence="2 3">
    <name type="scientific">Paramagnetospirillum magneticum (strain ATCC 700264 / AMB-1)</name>
    <name type="common">Magnetospirillum magneticum</name>
    <dbReference type="NCBI Taxonomy" id="342108"/>
    <lineage>
        <taxon>Bacteria</taxon>
        <taxon>Pseudomonadati</taxon>
        <taxon>Pseudomonadota</taxon>
        <taxon>Alphaproteobacteria</taxon>
        <taxon>Rhodospirillales</taxon>
        <taxon>Magnetospirillaceae</taxon>
        <taxon>Paramagnetospirillum</taxon>
    </lineage>
</organism>